<sequence length="221" mass="23640">MMAQRLAAALALAVFVFVSPVGAHVDAKLPQLRGVGGDRVLEEESSGSTSGTNPPLVEKKEKNKILPKHNSSWDDYLLSTCCATNSCNGGTGPLQCTSISRNQVIQQGWTAMLQCFIRDFAPTSSSPSPAPQVNPSAMSKLLAVTLMLAVFVVVDPVRAHQDAPTSQFLRPADGGRMLEAESSGSTNSTLSNPLYEANTKIKGCHWYDYFLPWSCCGANSC</sequence>
<dbReference type="AlphaFoldDB" id="G5A7Y3"/>
<dbReference type="EMBL" id="JH159161">
    <property type="protein sequence ID" value="EGZ08009.1"/>
    <property type="molecule type" value="Genomic_DNA"/>
</dbReference>
<feature type="region of interest" description="Disordered" evidence="1">
    <location>
        <begin position="164"/>
        <end position="189"/>
    </location>
</feature>
<dbReference type="KEGG" id="psoj:PHYSODRAFT_339887"/>
<evidence type="ECO:0000256" key="1">
    <source>
        <dbReference type="SAM" id="MobiDB-lite"/>
    </source>
</evidence>
<feature type="chain" id="PRO_5003473278" evidence="2">
    <location>
        <begin position="24"/>
        <end position="221"/>
    </location>
</feature>
<proteinExistence type="predicted"/>
<gene>
    <name evidence="3" type="ORF">PHYSODRAFT_339887</name>
</gene>
<evidence type="ECO:0000256" key="2">
    <source>
        <dbReference type="SAM" id="SignalP"/>
    </source>
</evidence>
<name>G5A7Y3_PHYSP</name>
<evidence type="ECO:0000313" key="4">
    <source>
        <dbReference type="Proteomes" id="UP000002640"/>
    </source>
</evidence>
<dbReference type="InParanoid" id="G5A7Y3"/>
<evidence type="ECO:0000313" key="3">
    <source>
        <dbReference type="EMBL" id="EGZ08009.1"/>
    </source>
</evidence>
<accession>G5A7Y3</accession>
<dbReference type="GeneID" id="20647812"/>
<protein>
    <submittedName>
        <fullName evidence="3">Uncharacterized protein</fullName>
    </submittedName>
</protein>
<organism evidence="3 4">
    <name type="scientific">Phytophthora sojae (strain P6497)</name>
    <name type="common">Soybean stem and root rot agent</name>
    <name type="synonym">Phytophthora megasperma f. sp. glycines</name>
    <dbReference type="NCBI Taxonomy" id="1094619"/>
    <lineage>
        <taxon>Eukaryota</taxon>
        <taxon>Sar</taxon>
        <taxon>Stramenopiles</taxon>
        <taxon>Oomycota</taxon>
        <taxon>Peronosporomycetes</taxon>
        <taxon>Peronosporales</taxon>
        <taxon>Peronosporaceae</taxon>
        <taxon>Phytophthora</taxon>
    </lineage>
</organism>
<reference evidence="3 4" key="1">
    <citation type="journal article" date="2006" name="Science">
        <title>Phytophthora genome sequences uncover evolutionary origins and mechanisms of pathogenesis.</title>
        <authorList>
            <person name="Tyler B.M."/>
            <person name="Tripathy S."/>
            <person name="Zhang X."/>
            <person name="Dehal P."/>
            <person name="Jiang R.H."/>
            <person name="Aerts A."/>
            <person name="Arredondo F.D."/>
            <person name="Baxter L."/>
            <person name="Bensasson D."/>
            <person name="Beynon J.L."/>
            <person name="Chapman J."/>
            <person name="Damasceno C.M."/>
            <person name="Dorrance A.E."/>
            <person name="Dou D."/>
            <person name="Dickerman A.W."/>
            <person name="Dubchak I.L."/>
            <person name="Garbelotto M."/>
            <person name="Gijzen M."/>
            <person name="Gordon S.G."/>
            <person name="Govers F."/>
            <person name="Grunwald N.J."/>
            <person name="Huang W."/>
            <person name="Ivors K.L."/>
            <person name="Jones R.W."/>
            <person name="Kamoun S."/>
            <person name="Krampis K."/>
            <person name="Lamour K.H."/>
            <person name="Lee M.K."/>
            <person name="McDonald W.H."/>
            <person name="Medina M."/>
            <person name="Meijer H.J."/>
            <person name="Nordberg E.K."/>
            <person name="Maclean D.J."/>
            <person name="Ospina-Giraldo M.D."/>
            <person name="Morris P.F."/>
            <person name="Phuntumart V."/>
            <person name="Putnam N.H."/>
            <person name="Rash S."/>
            <person name="Rose J.K."/>
            <person name="Sakihama Y."/>
            <person name="Salamov A.A."/>
            <person name="Savidor A."/>
            <person name="Scheuring C.F."/>
            <person name="Smith B.M."/>
            <person name="Sobral B.W."/>
            <person name="Terry A."/>
            <person name="Torto-Alalibo T.A."/>
            <person name="Win J."/>
            <person name="Xu Z."/>
            <person name="Zhang H."/>
            <person name="Grigoriev I.V."/>
            <person name="Rokhsar D.S."/>
            <person name="Boore J.L."/>
        </authorList>
    </citation>
    <scope>NUCLEOTIDE SEQUENCE [LARGE SCALE GENOMIC DNA]</scope>
    <source>
        <strain evidence="3 4">P6497</strain>
    </source>
</reference>
<feature type="signal peptide" evidence="2">
    <location>
        <begin position="1"/>
        <end position="23"/>
    </location>
</feature>
<dbReference type="RefSeq" id="XP_009536181.1">
    <property type="nucleotide sequence ID" value="XM_009537886.1"/>
</dbReference>
<keyword evidence="4" id="KW-1185">Reference proteome</keyword>
<dbReference type="Proteomes" id="UP000002640">
    <property type="component" value="Unassembled WGS sequence"/>
</dbReference>
<keyword evidence="2" id="KW-0732">Signal</keyword>